<sequence length="118" mass="12976">MKVTTQAMRALLLISIIAFNSNIFSTFVIQARPLPEEGLVSWSYLSMQSDVNHKRSPPSPPPPPKKAPPPKHIFPNHSSPSPPPPPKKSPTPQYAPRGPKYDMVVYEKAPPNPYIAAA</sequence>
<proteinExistence type="predicted"/>
<organism evidence="2 3">
    <name type="scientific">Quillaja saponaria</name>
    <name type="common">Soap bark tree</name>
    <dbReference type="NCBI Taxonomy" id="32244"/>
    <lineage>
        <taxon>Eukaryota</taxon>
        <taxon>Viridiplantae</taxon>
        <taxon>Streptophyta</taxon>
        <taxon>Embryophyta</taxon>
        <taxon>Tracheophyta</taxon>
        <taxon>Spermatophyta</taxon>
        <taxon>Magnoliopsida</taxon>
        <taxon>eudicotyledons</taxon>
        <taxon>Gunneridae</taxon>
        <taxon>Pentapetalae</taxon>
        <taxon>rosids</taxon>
        <taxon>fabids</taxon>
        <taxon>Fabales</taxon>
        <taxon>Quillajaceae</taxon>
        <taxon>Quillaja</taxon>
    </lineage>
</organism>
<feature type="compositionally biased region" description="Pro residues" evidence="1">
    <location>
        <begin position="57"/>
        <end position="72"/>
    </location>
</feature>
<evidence type="ECO:0000313" key="3">
    <source>
        <dbReference type="Proteomes" id="UP001163823"/>
    </source>
</evidence>
<dbReference type="EMBL" id="JARAOO010000007">
    <property type="protein sequence ID" value="KAJ7962736.1"/>
    <property type="molecule type" value="Genomic_DNA"/>
</dbReference>
<dbReference type="AlphaFoldDB" id="A0AAD7LR08"/>
<feature type="compositionally biased region" description="Pro residues" evidence="1">
    <location>
        <begin position="80"/>
        <end position="89"/>
    </location>
</feature>
<name>A0AAD7LR08_QUISA</name>
<gene>
    <name evidence="2" type="ORF">O6P43_017923</name>
</gene>
<dbReference type="KEGG" id="qsa:O6P43_017923"/>
<feature type="region of interest" description="Disordered" evidence="1">
    <location>
        <begin position="50"/>
        <end position="102"/>
    </location>
</feature>
<evidence type="ECO:0000313" key="2">
    <source>
        <dbReference type="EMBL" id="KAJ7962736.1"/>
    </source>
</evidence>
<evidence type="ECO:0000256" key="1">
    <source>
        <dbReference type="SAM" id="MobiDB-lite"/>
    </source>
</evidence>
<comment type="caution">
    <text evidence="2">The sequence shown here is derived from an EMBL/GenBank/DDBJ whole genome shotgun (WGS) entry which is preliminary data.</text>
</comment>
<reference evidence="2" key="1">
    <citation type="journal article" date="2023" name="Science">
        <title>Elucidation of the pathway for biosynthesis of saponin adjuvants from the soapbark tree.</title>
        <authorList>
            <person name="Reed J."/>
            <person name="Orme A."/>
            <person name="El-Demerdash A."/>
            <person name="Owen C."/>
            <person name="Martin L.B.B."/>
            <person name="Misra R.C."/>
            <person name="Kikuchi S."/>
            <person name="Rejzek M."/>
            <person name="Martin A.C."/>
            <person name="Harkess A."/>
            <person name="Leebens-Mack J."/>
            <person name="Louveau T."/>
            <person name="Stephenson M.J."/>
            <person name="Osbourn A."/>
        </authorList>
    </citation>
    <scope>NUCLEOTIDE SEQUENCE</scope>
    <source>
        <strain evidence="2">S10</strain>
    </source>
</reference>
<protein>
    <submittedName>
        <fullName evidence="2">Uncharacterized protein</fullName>
    </submittedName>
</protein>
<accession>A0AAD7LR08</accession>
<keyword evidence="3" id="KW-1185">Reference proteome</keyword>
<dbReference type="Proteomes" id="UP001163823">
    <property type="component" value="Chromosome 7"/>
</dbReference>